<name>A0A2V4AGK0_9PSEU</name>
<feature type="compositionally biased region" description="Basic and acidic residues" evidence="2">
    <location>
        <begin position="76"/>
        <end position="103"/>
    </location>
</feature>
<evidence type="ECO:0000256" key="2">
    <source>
        <dbReference type="SAM" id="MobiDB-lite"/>
    </source>
</evidence>
<evidence type="ECO:0000256" key="1">
    <source>
        <dbReference type="ARBA" id="ARBA00022737"/>
    </source>
</evidence>
<accession>A0A2V4AGK0</accession>
<organism evidence="4 5">
    <name type="scientific">Prauserella muralis</name>
    <dbReference type="NCBI Taxonomy" id="588067"/>
    <lineage>
        <taxon>Bacteria</taxon>
        <taxon>Bacillati</taxon>
        <taxon>Actinomycetota</taxon>
        <taxon>Actinomycetes</taxon>
        <taxon>Pseudonocardiales</taxon>
        <taxon>Pseudonocardiaceae</taxon>
        <taxon>Prauserella</taxon>
    </lineage>
</organism>
<dbReference type="RefSeq" id="WP_112284909.1">
    <property type="nucleotide sequence ID" value="NZ_MASW01000007.1"/>
</dbReference>
<keyword evidence="5" id="KW-1185">Reference proteome</keyword>
<dbReference type="AlphaFoldDB" id="A0A2V4AGK0"/>
<feature type="region of interest" description="Disordered" evidence="2">
    <location>
        <begin position="57"/>
        <end position="103"/>
    </location>
</feature>
<feature type="domain" description="Teneurin-like YD-shell" evidence="3">
    <location>
        <begin position="17"/>
        <end position="131"/>
    </location>
</feature>
<reference evidence="4 5" key="1">
    <citation type="submission" date="2016-07" db="EMBL/GenBank/DDBJ databases">
        <title>Draft genome sequence of Prauserella muralis DSM 45305, isolated from a mould-covered wall in an indoor environment.</title>
        <authorList>
            <person name="Ruckert C."/>
            <person name="Albersmeier A."/>
            <person name="Jiang C.-L."/>
            <person name="Jiang Y."/>
            <person name="Kalinowski J."/>
            <person name="Schneider O."/>
            <person name="Winkler A."/>
            <person name="Zotchev S.B."/>
        </authorList>
    </citation>
    <scope>NUCLEOTIDE SEQUENCE [LARGE SCALE GENOMIC DNA]</scope>
    <source>
        <strain evidence="4 5">DSM 45305</strain>
    </source>
</reference>
<protein>
    <recommendedName>
        <fullName evidence="3">Teneurin-like YD-shell domain-containing protein</fullName>
    </recommendedName>
</protein>
<proteinExistence type="predicted"/>
<dbReference type="PANTHER" id="PTHR32305:SF17">
    <property type="entry name" value="TRNA NUCLEASE WAPA"/>
    <property type="match status" value="1"/>
</dbReference>
<dbReference type="Proteomes" id="UP000249915">
    <property type="component" value="Unassembled WGS sequence"/>
</dbReference>
<evidence type="ECO:0000259" key="3">
    <source>
        <dbReference type="Pfam" id="PF25023"/>
    </source>
</evidence>
<dbReference type="InterPro" id="IPR056823">
    <property type="entry name" value="TEN-like_YD-shell"/>
</dbReference>
<dbReference type="Pfam" id="PF25023">
    <property type="entry name" value="TEN_YD-shell"/>
    <property type="match status" value="1"/>
</dbReference>
<dbReference type="PANTHER" id="PTHR32305">
    <property type="match status" value="1"/>
</dbReference>
<dbReference type="EMBL" id="MASW01000007">
    <property type="protein sequence ID" value="PXY18979.1"/>
    <property type="molecule type" value="Genomic_DNA"/>
</dbReference>
<comment type="caution">
    <text evidence="4">The sequence shown here is derived from an EMBL/GenBank/DDBJ whole genome shotgun (WGS) entry which is preliminary data.</text>
</comment>
<gene>
    <name evidence="4" type="ORF">BAY60_29605</name>
</gene>
<dbReference type="InterPro" id="IPR022385">
    <property type="entry name" value="Rhs_assc_core"/>
</dbReference>
<dbReference type="Gene3D" id="2.180.10.10">
    <property type="entry name" value="RHS repeat-associated core"/>
    <property type="match status" value="1"/>
</dbReference>
<keyword evidence="1" id="KW-0677">Repeat</keyword>
<dbReference type="OrthoDB" id="291011at2"/>
<dbReference type="NCBIfam" id="TIGR03696">
    <property type="entry name" value="Rhs_assc_core"/>
    <property type="match status" value="1"/>
</dbReference>
<evidence type="ECO:0000313" key="5">
    <source>
        <dbReference type="Proteomes" id="UP000249915"/>
    </source>
</evidence>
<dbReference type="InterPro" id="IPR050708">
    <property type="entry name" value="T6SS_VgrG/RHS"/>
</dbReference>
<evidence type="ECO:0000313" key="4">
    <source>
        <dbReference type="EMBL" id="PXY18979.1"/>
    </source>
</evidence>
<sequence>MVLVLQNTTWEVTGKRYYSHGGQTVAVRTAGEGVSLLIGDHQGTSSVAVDAANLEVSTRRRDPFGQPRGEQPQSWPDDKGFVGGTKDDTGLTHLGAREYDPETGRFISVDPVLDTAEPQQMNGYAYGNNSPATNSDPNGLYYKTVTVTKQVARTTGSVRPPV</sequence>